<dbReference type="SMART" id="SM00380">
    <property type="entry name" value="AP2"/>
    <property type="match status" value="1"/>
</dbReference>
<dbReference type="GO" id="GO:0006952">
    <property type="term" value="P:defense response"/>
    <property type="evidence" value="ECO:0007669"/>
    <property type="project" value="UniProtKB-KW"/>
</dbReference>
<keyword evidence="5" id="KW-0010">Activator</keyword>
<accession>A0A328DFU8</accession>
<keyword evidence="3" id="KW-0805">Transcription regulation</keyword>
<feature type="domain" description="AP2/ERF" evidence="10">
    <location>
        <begin position="40"/>
        <end position="97"/>
    </location>
</feature>
<evidence type="ECO:0000256" key="8">
    <source>
        <dbReference type="ARBA" id="ARBA00024343"/>
    </source>
</evidence>
<keyword evidence="4" id="KW-0238">DNA-binding</keyword>
<evidence type="ECO:0000313" key="11">
    <source>
        <dbReference type="EMBL" id="RAL44672.1"/>
    </source>
</evidence>
<dbReference type="PANTHER" id="PTHR31985">
    <property type="entry name" value="ETHYLENE-RESPONSIVE TRANSCRIPTION FACTOR ERF042-RELATED"/>
    <property type="match status" value="1"/>
</dbReference>
<dbReference type="Pfam" id="PF00847">
    <property type="entry name" value="AP2"/>
    <property type="match status" value="1"/>
</dbReference>
<dbReference type="InterPro" id="IPR036955">
    <property type="entry name" value="AP2/ERF_dom_sf"/>
</dbReference>
<dbReference type="GO" id="GO:0005634">
    <property type="term" value="C:nucleus"/>
    <property type="evidence" value="ECO:0007669"/>
    <property type="project" value="UniProtKB-SubCell"/>
</dbReference>
<evidence type="ECO:0000256" key="2">
    <source>
        <dbReference type="ARBA" id="ARBA00022821"/>
    </source>
</evidence>
<proteinExistence type="inferred from homology"/>
<dbReference type="GO" id="GO:0003677">
    <property type="term" value="F:DNA binding"/>
    <property type="evidence" value="ECO:0007669"/>
    <property type="project" value="UniProtKB-KW"/>
</dbReference>
<comment type="caution">
    <text evidence="11">The sequence shown here is derived from an EMBL/GenBank/DDBJ whole genome shotgun (WGS) entry which is preliminary data.</text>
</comment>
<keyword evidence="2" id="KW-0611">Plant defense</keyword>
<dbReference type="GO" id="GO:0003700">
    <property type="term" value="F:DNA-binding transcription factor activity"/>
    <property type="evidence" value="ECO:0007669"/>
    <property type="project" value="InterPro"/>
</dbReference>
<name>A0A328DFU8_9ASTE</name>
<comment type="similarity">
    <text evidence="8">Belongs to the AP2/ERF transcription factor family. ERF subfamily.</text>
</comment>
<gene>
    <name evidence="11" type="ORF">DM860_003431</name>
</gene>
<keyword evidence="6" id="KW-0804">Transcription</keyword>
<evidence type="ECO:0000256" key="6">
    <source>
        <dbReference type="ARBA" id="ARBA00023163"/>
    </source>
</evidence>
<evidence type="ECO:0000256" key="7">
    <source>
        <dbReference type="ARBA" id="ARBA00023242"/>
    </source>
</evidence>
<evidence type="ECO:0000256" key="1">
    <source>
        <dbReference type="ARBA" id="ARBA00004123"/>
    </source>
</evidence>
<protein>
    <recommendedName>
        <fullName evidence="10">AP2/ERF domain-containing protein</fullName>
    </recommendedName>
</protein>
<dbReference type="InterPro" id="IPR001471">
    <property type="entry name" value="AP2/ERF_dom"/>
</dbReference>
<dbReference type="PRINTS" id="PR00367">
    <property type="entry name" value="ETHRSPELEMNT"/>
</dbReference>
<keyword evidence="12" id="KW-1185">Reference proteome</keyword>
<reference evidence="11 12" key="1">
    <citation type="submission" date="2018-06" db="EMBL/GenBank/DDBJ databases">
        <title>The Genome of Cuscuta australis (Dodder) Provides Insight into the Evolution of Plant Parasitism.</title>
        <authorList>
            <person name="Liu H."/>
        </authorList>
    </citation>
    <scope>NUCLEOTIDE SEQUENCE [LARGE SCALE GENOMIC DNA]</scope>
    <source>
        <strain evidence="12">cv. Yunnan</strain>
        <tissue evidence="11">Vines</tissue>
    </source>
</reference>
<dbReference type="Gene3D" id="3.30.730.10">
    <property type="entry name" value="AP2/ERF domain"/>
    <property type="match status" value="1"/>
</dbReference>
<dbReference type="AlphaFoldDB" id="A0A328DFU8"/>
<keyword evidence="7" id="KW-0539">Nucleus</keyword>
<dbReference type="InterPro" id="IPR051032">
    <property type="entry name" value="AP2/ERF_TF_ERF_subfamily"/>
</dbReference>
<evidence type="ECO:0000256" key="5">
    <source>
        <dbReference type="ARBA" id="ARBA00023159"/>
    </source>
</evidence>
<evidence type="ECO:0000256" key="3">
    <source>
        <dbReference type="ARBA" id="ARBA00023015"/>
    </source>
</evidence>
<evidence type="ECO:0000256" key="4">
    <source>
        <dbReference type="ARBA" id="ARBA00023125"/>
    </source>
</evidence>
<dbReference type="Proteomes" id="UP000249390">
    <property type="component" value="Unassembled WGS sequence"/>
</dbReference>
<dbReference type="InterPro" id="IPR016177">
    <property type="entry name" value="DNA-bd_dom_sf"/>
</dbReference>
<dbReference type="CDD" id="cd00018">
    <property type="entry name" value="AP2"/>
    <property type="match status" value="1"/>
</dbReference>
<dbReference type="FunFam" id="3.30.730.10:FF:000001">
    <property type="entry name" value="Ethylene-responsive transcription factor 2"/>
    <property type="match status" value="1"/>
</dbReference>
<dbReference type="EMBL" id="NQVE01000142">
    <property type="protein sequence ID" value="RAL44672.1"/>
    <property type="molecule type" value="Genomic_DNA"/>
</dbReference>
<feature type="region of interest" description="Disordered" evidence="9">
    <location>
        <begin position="1"/>
        <end position="32"/>
    </location>
</feature>
<dbReference type="PANTHER" id="PTHR31985:SF292">
    <property type="entry name" value="AP2_ERF DOMAIN-CONTAINING PROTEIN"/>
    <property type="match status" value="1"/>
</dbReference>
<comment type="subcellular location">
    <subcellularLocation>
        <location evidence="1">Nucleus</location>
    </subcellularLocation>
</comment>
<dbReference type="PROSITE" id="PS51032">
    <property type="entry name" value="AP2_ERF"/>
    <property type="match status" value="1"/>
</dbReference>
<evidence type="ECO:0000256" key="9">
    <source>
        <dbReference type="SAM" id="MobiDB-lite"/>
    </source>
</evidence>
<dbReference type="SUPFAM" id="SSF54171">
    <property type="entry name" value="DNA-binding domain"/>
    <property type="match status" value="1"/>
</dbReference>
<evidence type="ECO:0000313" key="12">
    <source>
        <dbReference type="Proteomes" id="UP000249390"/>
    </source>
</evidence>
<sequence length="210" mass="22742">MGGTGRGKAAAAMTTTTDESHGKIRTCRGRRRSEALKHPTYVGVRMRAWGKWVSEIREPKKKSRIWLGTFASAEMAARAHDVAALSVKGASAVLNFPQLAGSLPRPATRSPRDVQAAAVRAALMDHLDADADAADACPSSEELVLGEIVELPKLPDPGFESTLAAEFMFVDSFDYFHPWWQSSGNDVYCDGSGGAEAIQPSEFDGWKLQF</sequence>
<evidence type="ECO:0000259" key="10">
    <source>
        <dbReference type="PROSITE" id="PS51032"/>
    </source>
</evidence>
<organism evidence="11 12">
    <name type="scientific">Cuscuta australis</name>
    <dbReference type="NCBI Taxonomy" id="267555"/>
    <lineage>
        <taxon>Eukaryota</taxon>
        <taxon>Viridiplantae</taxon>
        <taxon>Streptophyta</taxon>
        <taxon>Embryophyta</taxon>
        <taxon>Tracheophyta</taxon>
        <taxon>Spermatophyta</taxon>
        <taxon>Magnoliopsida</taxon>
        <taxon>eudicotyledons</taxon>
        <taxon>Gunneridae</taxon>
        <taxon>Pentapetalae</taxon>
        <taxon>asterids</taxon>
        <taxon>lamiids</taxon>
        <taxon>Solanales</taxon>
        <taxon>Convolvulaceae</taxon>
        <taxon>Cuscuteae</taxon>
        <taxon>Cuscuta</taxon>
        <taxon>Cuscuta subgen. Grammica</taxon>
        <taxon>Cuscuta sect. Cleistogrammica</taxon>
    </lineage>
</organism>